<dbReference type="EMBL" id="JADCSA010000014">
    <property type="protein sequence ID" value="MBE7325688.1"/>
    <property type="molecule type" value="Genomic_DNA"/>
</dbReference>
<evidence type="ECO:0000313" key="2">
    <source>
        <dbReference type="Proteomes" id="UP000756387"/>
    </source>
</evidence>
<reference evidence="1 2" key="1">
    <citation type="submission" date="2020-10" db="EMBL/GenBank/DDBJ databases">
        <title>Nocardioides sp. isolated from sludge.</title>
        <authorList>
            <person name="Zhang X."/>
        </authorList>
    </citation>
    <scope>NUCLEOTIDE SEQUENCE [LARGE SCALE GENOMIC DNA]</scope>
    <source>
        <strain evidence="1 2">Y6</strain>
    </source>
</reference>
<keyword evidence="2" id="KW-1185">Reference proteome</keyword>
<dbReference type="RefSeq" id="WP_193639010.1">
    <property type="nucleotide sequence ID" value="NZ_JADCSA010000014.1"/>
</dbReference>
<organism evidence="1 2">
    <name type="scientific">Nocardioides malaquae</name>
    <dbReference type="NCBI Taxonomy" id="2773426"/>
    <lineage>
        <taxon>Bacteria</taxon>
        <taxon>Bacillati</taxon>
        <taxon>Actinomycetota</taxon>
        <taxon>Actinomycetes</taxon>
        <taxon>Propionibacteriales</taxon>
        <taxon>Nocardioidaceae</taxon>
        <taxon>Nocardioides</taxon>
    </lineage>
</organism>
<evidence type="ECO:0000313" key="1">
    <source>
        <dbReference type="EMBL" id="MBE7325688.1"/>
    </source>
</evidence>
<proteinExistence type="predicted"/>
<accession>A0ABR9RVQ6</accession>
<dbReference type="Proteomes" id="UP000756387">
    <property type="component" value="Unassembled WGS sequence"/>
</dbReference>
<sequence length="62" mass="6996">MTKRERGVCPECGSGQVNHLVFGMPVFPPGESTPEWVKFVGCVVTPESRSRYCENCEYSWNP</sequence>
<protein>
    <submittedName>
        <fullName evidence="1">Alkylphosphonate transporter</fullName>
    </submittedName>
</protein>
<gene>
    <name evidence="1" type="ORF">IEQ44_13630</name>
</gene>
<name>A0ABR9RVQ6_9ACTN</name>
<comment type="caution">
    <text evidence="1">The sequence shown here is derived from an EMBL/GenBank/DDBJ whole genome shotgun (WGS) entry which is preliminary data.</text>
</comment>